<feature type="region of interest" description="Disordered" evidence="1">
    <location>
        <begin position="263"/>
        <end position="285"/>
    </location>
</feature>
<proteinExistence type="predicted"/>
<protein>
    <submittedName>
        <fullName evidence="2">Uncharacterized protein</fullName>
    </submittedName>
</protein>
<sequence length="305" mass="35519">MEAQIKKRGRPRLSEEERKRKRIARHEAYTKTRVYLGSDFERWLKVKNENSLNSDREVATFLIDRKNMGLCLMKLYVTREMKSSVEMAIKSFFSQQGWRLNQPDISGSTLVTAPKEIHVEHTLQNNFNTNAQEEQSLTEGIKIKEEPPDYHDERMDTEAERREGYMFVFDNWNSLNDFENCKLKHLNDPENSHLNDLSHTFVEKPIKEEFVDPDMNGSKNDKKDDDPHDLMGAVEIKVEVEEYDSDDDVNRGTLMISQEESIMGNHGTETPGEVTQPPETEVNYVGDTCSMTNVSKKFHTKRTKY</sequence>
<accession>A0ABY7DXA8</accession>
<reference evidence="2" key="1">
    <citation type="submission" date="2022-11" db="EMBL/GenBank/DDBJ databases">
        <title>Centuries of genome instability and evolution in soft-shell clam transmissible cancer (bioRxiv).</title>
        <authorList>
            <person name="Hart S.F.M."/>
            <person name="Yonemitsu M.A."/>
            <person name="Giersch R.M."/>
            <person name="Beal B.F."/>
            <person name="Arriagada G."/>
            <person name="Davis B.W."/>
            <person name="Ostrander E.A."/>
            <person name="Goff S.P."/>
            <person name="Metzger M.J."/>
        </authorList>
    </citation>
    <scope>NUCLEOTIDE SEQUENCE</scope>
    <source>
        <strain evidence="2">MELC-2E11</strain>
        <tissue evidence="2">Siphon/mantle</tissue>
    </source>
</reference>
<name>A0ABY7DXA8_MYAAR</name>
<keyword evidence="3" id="KW-1185">Reference proteome</keyword>
<dbReference type="EMBL" id="CP111015">
    <property type="protein sequence ID" value="WAR02353.1"/>
    <property type="molecule type" value="Genomic_DNA"/>
</dbReference>
<evidence type="ECO:0000313" key="3">
    <source>
        <dbReference type="Proteomes" id="UP001164746"/>
    </source>
</evidence>
<evidence type="ECO:0000256" key="1">
    <source>
        <dbReference type="SAM" id="MobiDB-lite"/>
    </source>
</evidence>
<gene>
    <name evidence="2" type="ORF">MAR_008911</name>
</gene>
<dbReference type="Proteomes" id="UP001164746">
    <property type="component" value="Chromosome 4"/>
</dbReference>
<organism evidence="2 3">
    <name type="scientific">Mya arenaria</name>
    <name type="common">Soft-shell clam</name>
    <dbReference type="NCBI Taxonomy" id="6604"/>
    <lineage>
        <taxon>Eukaryota</taxon>
        <taxon>Metazoa</taxon>
        <taxon>Spiralia</taxon>
        <taxon>Lophotrochozoa</taxon>
        <taxon>Mollusca</taxon>
        <taxon>Bivalvia</taxon>
        <taxon>Autobranchia</taxon>
        <taxon>Heteroconchia</taxon>
        <taxon>Euheterodonta</taxon>
        <taxon>Imparidentia</taxon>
        <taxon>Neoheterodontei</taxon>
        <taxon>Myida</taxon>
        <taxon>Myoidea</taxon>
        <taxon>Myidae</taxon>
        <taxon>Mya</taxon>
    </lineage>
</organism>
<evidence type="ECO:0000313" key="2">
    <source>
        <dbReference type="EMBL" id="WAR02353.1"/>
    </source>
</evidence>